<sequence length="279" mass="29807">MSGINAGSGPVLLIGGRGKTGSRVTDALEAKGIAVRLGSRSATPSFDWHDASTWPAAMEGASAAYITYYPDVTVPGAVEAIEAFVRLALDSGLRRLVLLSGRGEEEAIRAEQVLIGSGADWTVVRASWFMQNFSESFLAEGVVSGEVVFAADAVREPFVDVEDIADVVVEALTGDGHVGQIYELTGPRLITFAEAVGEIAEVTGRQIRYVPLSVDDYAEGLRQAGVPDEYIDLLVMLTREVLDGRNESLSDGVRRALGREPRDFRDYARAAAASGVWKG</sequence>
<protein>
    <submittedName>
        <fullName evidence="1">NmrA family transcriptional regulator</fullName>
    </submittedName>
</protein>
<proteinExistence type="predicted"/>
<dbReference type="PANTHER" id="PTHR43162">
    <property type="match status" value="1"/>
</dbReference>
<dbReference type="InterPro" id="IPR051604">
    <property type="entry name" value="Ergot_Alk_Oxidoreductase"/>
</dbReference>
<dbReference type="PANTHER" id="PTHR43162:SF1">
    <property type="entry name" value="PRESTALK A DIFFERENTIATION PROTEIN A"/>
    <property type="match status" value="1"/>
</dbReference>
<accession>A0ABV3WRL0</accession>
<dbReference type="EMBL" id="JAZHFV010000002">
    <property type="protein sequence ID" value="MEX4006764.1"/>
    <property type="molecule type" value="Genomic_DNA"/>
</dbReference>
<comment type="caution">
    <text evidence="1">The sequence shown here is derived from an EMBL/GenBank/DDBJ whole genome shotgun (WGS) entry which is preliminary data.</text>
</comment>
<evidence type="ECO:0000313" key="1">
    <source>
        <dbReference type="EMBL" id="MEX4006764.1"/>
    </source>
</evidence>
<dbReference type="RefSeq" id="WP_368802050.1">
    <property type="nucleotide sequence ID" value="NZ_JAZHFV010000002.1"/>
</dbReference>
<dbReference type="Gene3D" id="3.90.25.10">
    <property type="entry name" value="UDP-galactose 4-epimerase, domain 1"/>
    <property type="match status" value="1"/>
</dbReference>
<dbReference type="SUPFAM" id="SSF51735">
    <property type="entry name" value="NAD(P)-binding Rossmann-fold domains"/>
    <property type="match status" value="1"/>
</dbReference>
<dbReference type="Proteomes" id="UP001559025">
    <property type="component" value="Unassembled WGS sequence"/>
</dbReference>
<dbReference type="Gene3D" id="3.40.50.720">
    <property type="entry name" value="NAD(P)-binding Rossmann-like Domain"/>
    <property type="match status" value="1"/>
</dbReference>
<evidence type="ECO:0000313" key="2">
    <source>
        <dbReference type="Proteomes" id="UP001559025"/>
    </source>
</evidence>
<name>A0ABV3WRL0_9HYPH</name>
<organism evidence="1 2">
    <name type="scientific">Neoaquamicrobium sediminum</name>
    <dbReference type="NCBI Taxonomy" id="1849104"/>
    <lineage>
        <taxon>Bacteria</taxon>
        <taxon>Pseudomonadati</taxon>
        <taxon>Pseudomonadota</taxon>
        <taxon>Alphaproteobacteria</taxon>
        <taxon>Hyphomicrobiales</taxon>
        <taxon>Phyllobacteriaceae</taxon>
        <taxon>Neoaquamicrobium</taxon>
    </lineage>
</organism>
<keyword evidence="2" id="KW-1185">Reference proteome</keyword>
<dbReference type="InterPro" id="IPR036291">
    <property type="entry name" value="NAD(P)-bd_dom_sf"/>
</dbReference>
<reference evidence="1 2" key="1">
    <citation type="submission" date="2024-01" db="EMBL/GenBank/DDBJ databases">
        <title>New evidence supports the origin of RcGTA from prophage.</title>
        <authorList>
            <person name="Xu Y."/>
            <person name="Liu B."/>
            <person name="Chen F."/>
        </authorList>
    </citation>
    <scope>NUCLEOTIDE SEQUENCE [LARGE SCALE GENOMIC DNA]</scope>
    <source>
        <strain evidence="1 2">CBW1107-2</strain>
    </source>
</reference>
<gene>
    <name evidence="1" type="ORF">V1479_05570</name>
</gene>